<dbReference type="Proteomes" id="UP000198864">
    <property type="component" value="Unassembled WGS sequence"/>
</dbReference>
<dbReference type="PANTHER" id="PTHR43649">
    <property type="entry name" value="ARABINOSE-BINDING PROTEIN-RELATED"/>
    <property type="match status" value="1"/>
</dbReference>
<sequence>MSRKLRTTAFAGVLTLALTGCGGVGGGGNDEGGGGTATKGALSTMGFGFSDEIATTRVDAFKRDNPDVELKVTEGAFDEQQFLSAVASGNPPDLVYMDRKLIGTYAKRGAIQPLTQCVDKQDIDLGQYRPAAREQVTLDGTVYGIPEFSTVRVVYLNEGLLKKAGLTADQVNLADWAALPALNAKLASVSGGRLGRIGIDPKIPEFLPMWAKANGVDMLSADGRAAKLDDPKVIEALTTGVNLIQQQGGWGAFKSFRDTFDFFGAQNPLSKNQIVAWPMEEWFLNQAAKNSPNAELVVKPFVDRQGKPLTQSAGQAWVITKGAKNPDAACAFVKKMTATDTWLAAAKARVDARKAAGQPFTGVYTANAEADKKIFDELYQPTGNKRFDDAVATIRSVQDAAFALPASPAGAEFDKAYYDAVNRVLAGQEQPAQALQRAQREATAALDKAAK</sequence>
<dbReference type="Gene3D" id="3.40.190.10">
    <property type="entry name" value="Periplasmic binding protein-like II"/>
    <property type="match status" value="1"/>
</dbReference>
<gene>
    <name evidence="2" type="ORF">GA0070561_6216</name>
    <name evidence="1" type="ORF">GAR05_00244</name>
</gene>
<dbReference type="InterPro" id="IPR050490">
    <property type="entry name" value="Bact_solute-bd_prot1"/>
</dbReference>
<organism evidence="2 3">
    <name type="scientific">Micromonospora saelicesensis</name>
    <dbReference type="NCBI Taxonomy" id="285676"/>
    <lineage>
        <taxon>Bacteria</taxon>
        <taxon>Bacillati</taxon>
        <taxon>Actinomycetota</taxon>
        <taxon>Actinomycetes</taxon>
        <taxon>Micromonosporales</taxon>
        <taxon>Micromonosporaceae</taxon>
        <taxon>Micromonospora</taxon>
    </lineage>
</organism>
<reference evidence="2 3" key="1">
    <citation type="submission" date="2016-06" db="EMBL/GenBank/DDBJ databases">
        <authorList>
            <person name="Kjaerup R.B."/>
            <person name="Dalgaard T.S."/>
            <person name="Juul-Madsen H.R."/>
        </authorList>
    </citation>
    <scope>NUCLEOTIDE SEQUENCE [LARGE SCALE GENOMIC DNA]</scope>
    <source>
        <strain evidence="2 3">DSM 44871</strain>
    </source>
</reference>
<evidence type="ECO:0000313" key="3">
    <source>
        <dbReference type="Proteomes" id="UP000198864"/>
    </source>
</evidence>
<dbReference type="PROSITE" id="PS51257">
    <property type="entry name" value="PROKAR_LIPOPROTEIN"/>
    <property type="match status" value="1"/>
</dbReference>
<protein>
    <submittedName>
        <fullName evidence="2">Carbohydrate ABC transporter substrate-binding protein, CUT1 family</fullName>
    </submittedName>
</protein>
<evidence type="ECO:0000313" key="1">
    <source>
        <dbReference type="EMBL" id="RAO05740.1"/>
    </source>
</evidence>
<dbReference type="EMBL" id="PXXW01000002">
    <property type="protein sequence ID" value="RAO05740.1"/>
    <property type="molecule type" value="Genomic_DNA"/>
</dbReference>
<dbReference type="SUPFAM" id="SSF53850">
    <property type="entry name" value="Periplasmic binding protein-like II"/>
    <property type="match status" value="1"/>
</dbReference>
<proteinExistence type="predicted"/>
<accession>A0A1C5A439</accession>
<name>A0A1C5A439_9ACTN</name>
<dbReference type="AlphaFoldDB" id="A0A1C5A439"/>
<dbReference type="Pfam" id="PF01547">
    <property type="entry name" value="SBP_bac_1"/>
    <property type="match status" value="1"/>
</dbReference>
<dbReference type="InterPro" id="IPR006059">
    <property type="entry name" value="SBP"/>
</dbReference>
<dbReference type="EMBL" id="FMCR01000008">
    <property type="protein sequence ID" value="SCF39804.1"/>
    <property type="molecule type" value="Genomic_DNA"/>
</dbReference>
<reference evidence="1 4" key="2">
    <citation type="submission" date="2018-03" db="EMBL/GenBank/DDBJ databases">
        <title>Genomic framework for the identification of Micromonospora saelicesensis and Micromonospora noduli.</title>
        <authorList>
            <person name="Riesco R."/>
            <person name="Trujillo M.E."/>
        </authorList>
    </citation>
    <scope>NUCLEOTIDE SEQUENCE [LARGE SCALE GENOMIC DNA]</scope>
    <source>
        <strain evidence="1 4">GAR05</strain>
    </source>
</reference>
<dbReference type="RefSeq" id="WP_091407650.1">
    <property type="nucleotide sequence ID" value="NZ_FMCR01000008.1"/>
</dbReference>
<dbReference type="Proteomes" id="UP000249334">
    <property type="component" value="Unassembled WGS sequence"/>
</dbReference>
<dbReference type="PANTHER" id="PTHR43649:SF12">
    <property type="entry name" value="DIACETYLCHITOBIOSE BINDING PROTEIN DASA"/>
    <property type="match status" value="1"/>
</dbReference>
<keyword evidence="4" id="KW-1185">Reference proteome</keyword>
<evidence type="ECO:0000313" key="2">
    <source>
        <dbReference type="EMBL" id="SCF39804.1"/>
    </source>
</evidence>
<dbReference type="STRING" id="285676.GA0070561_6216"/>
<evidence type="ECO:0000313" key="4">
    <source>
        <dbReference type="Proteomes" id="UP000249334"/>
    </source>
</evidence>